<dbReference type="AlphaFoldDB" id="K2BC18"/>
<gene>
    <name evidence="1" type="ORF">ACD_49C00050G0023</name>
</gene>
<dbReference type="EMBL" id="AMFJ01021636">
    <property type="protein sequence ID" value="EKD66353.1"/>
    <property type="molecule type" value="Genomic_DNA"/>
</dbReference>
<reference evidence="1" key="1">
    <citation type="journal article" date="2012" name="Science">
        <title>Fermentation, hydrogen, and sulfur metabolism in multiple uncultivated bacterial phyla.</title>
        <authorList>
            <person name="Wrighton K.C."/>
            <person name="Thomas B.C."/>
            <person name="Sharon I."/>
            <person name="Miller C.S."/>
            <person name="Castelle C.J."/>
            <person name="VerBerkmoes N.C."/>
            <person name="Wilkins M.J."/>
            <person name="Hettich R.L."/>
            <person name="Lipton M.S."/>
            <person name="Williams K.H."/>
            <person name="Long P.E."/>
            <person name="Banfield J.F."/>
        </authorList>
    </citation>
    <scope>NUCLEOTIDE SEQUENCE [LARGE SCALE GENOMIC DNA]</scope>
</reference>
<comment type="caution">
    <text evidence="1">The sequence shown here is derived from an EMBL/GenBank/DDBJ whole genome shotgun (WGS) entry which is preliminary data.</text>
</comment>
<name>K2BC18_9BACT</name>
<sequence>MTIESNNFGYEKIAEKTEAERKLEIAKNLEFSKEKQVLLEKIDKEKKLTYLKSLVERWLINITTAEHIVSGEALDNAQIKEIFEKIDEIDEIQNIDNILPKDLRISKDDYIQALEDTIFRQDILIKLDDSLSYLYSSSNKYPLWIINFFSWLMRSLDKNHKNTIKVQENTIDIKRNLVKV</sequence>
<protein>
    <submittedName>
        <fullName evidence="1">Uncharacterized protein</fullName>
    </submittedName>
</protein>
<proteinExistence type="predicted"/>
<accession>K2BC18</accession>
<organism evidence="1">
    <name type="scientific">uncultured bacterium</name>
    <name type="common">gcode 4</name>
    <dbReference type="NCBI Taxonomy" id="1234023"/>
    <lineage>
        <taxon>Bacteria</taxon>
        <taxon>environmental samples</taxon>
    </lineage>
</organism>
<evidence type="ECO:0000313" key="1">
    <source>
        <dbReference type="EMBL" id="EKD66353.1"/>
    </source>
</evidence>